<keyword evidence="2" id="KW-1185">Reference proteome</keyword>
<dbReference type="AlphaFoldDB" id="A0A5B7JXG1"/>
<protein>
    <submittedName>
        <fullName evidence="1">Uncharacterized protein</fullName>
    </submittedName>
</protein>
<sequence>MQRARGEQCCAASYTAVWGHAAPSRPTHRCAVSCSASQLRAECNTALRRAVRSRGWASVDRALHSLRGNAARSGTHRHECGQELFLPSPMASLPQGSLGEVGTCECTEVTRLAWFIVNGRTQINITSVSMHSLRATRFLGEAAPYPPTRPL</sequence>
<proteinExistence type="predicted"/>
<evidence type="ECO:0000313" key="2">
    <source>
        <dbReference type="Proteomes" id="UP000324222"/>
    </source>
</evidence>
<comment type="caution">
    <text evidence="1">The sequence shown here is derived from an EMBL/GenBank/DDBJ whole genome shotgun (WGS) entry which is preliminary data.</text>
</comment>
<evidence type="ECO:0000313" key="1">
    <source>
        <dbReference type="EMBL" id="MPD00743.1"/>
    </source>
</evidence>
<dbReference type="EMBL" id="VSRR010124197">
    <property type="protein sequence ID" value="MPD00743.1"/>
    <property type="molecule type" value="Genomic_DNA"/>
</dbReference>
<gene>
    <name evidence="1" type="ORF">E2C01_096237</name>
</gene>
<reference evidence="1 2" key="1">
    <citation type="submission" date="2019-05" db="EMBL/GenBank/DDBJ databases">
        <title>Another draft genome of Portunus trituberculatus and its Hox gene families provides insights of decapod evolution.</title>
        <authorList>
            <person name="Jeong J.-H."/>
            <person name="Song I."/>
            <person name="Kim S."/>
            <person name="Choi T."/>
            <person name="Kim D."/>
            <person name="Ryu S."/>
            <person name="Kim W."/>
        </authorList>
    </citation>
    <scope>NUCLEOTIDE SEQUENCE [LARGE SCALE GENOMIC DNA]</scope>
    <source>
        <tissue evidence="1">Muscle</tissue>
    </source>
</reference>
<organism evidence="1 2">
    <name type="scientific">Portunus trituberculatus</name>
    <name type="common">Swimming crab</name>
    <name type="synonym">Neptunus trituberculatus</name>
    <dbReference type="NCBI Taxonomy" id="210409"/>
    <lineage>
        <taxon>Eukaryota</taxon>
        <taxon>Metazoa</taxon>
        <taxon>Ecdysozoa</taxon>
        <taxon>Arthropoda</taxon>
        <taxon>Crustacea</taxon>
        <taxon>Multicrustacea</taxon>
        <taxon>Malacostraca</taxon>
        <taxon>Eumalacostraca</taxon>
        <taxon>Eucarida</taxon>
        <taxon>Decapoda</taxon>
        <taxon>Pleocyemata</taxon>
        <taxon>Brachyura</taxon>
        <taxon>Eubrachyura</taxon>
        <taxon>Portunoidea</taxon>
        <taxon>Portunidae</taxon>
        <taxon>Portuninae</taxon>
        <taxon>Portunus</taxon>
    </lineage>
</organism>
<dbReference type="Proteomes" id="UP000324222">
    <property type="component" value="Unassembled WGS sequence"/>
</dbReference>
<accession>A0A5B7JXG1</accession>
<name>A0A5B7JXG1_PORTR</name>